<dbReference type="PANTHER" id="PTHR13055:SF12">
    <property type="entry name" value="LD40707P"/>
    <property type="match status" value="1"/>
</dbReference>
<evidence type="ECO:0000256" key="5">
    <source>
        <dbReference type="SAM" id="SignalP"/>
    </source>
</evidence>
<accession>A0A235BW86</accession>
<comment type="caution">
    <text evidence="7">The sequence shown here is derived from an EMBL/GenBank/DDBJ whole genome shotgun (WGS) entry which is preliminary data.</text>
</comment>
<dbReference type="InterPro" id="IPR031152">
    <property type="entry name" value="PLXDC"/>
</dbReference>
<feature type="domain" description="FlgD/Vpr Ig-like" evidence="6">
    <location>
        <begin position="509"/>
        <end position="551"/>
    </location>
</feature>
<dbReference type="Gene3D" id="2.60.40.4070">
    <property type="match status" value="1"/>
</dbReference>
<dbReference type="Pfam" id="PF13860">
    <property type="entry name" value="FlgD_ig"/>
    <property type="match status" value="1"/>
</dbReference>
<keyword evidence="4" id="KW-1133">Transmembrane helix</keyword>
<dbReference type="GO" id="GO:0016020">
    <property type="term" value="C:membrane"/>
    <property type="evidence" value="ECO:0007669"/>
    <property type="project" value="UniProtKB-SubCell"/>
</dbReference>
<name>A0A235BW86_UNCW3</name>
<reference evidence="7 8" key="1">
    <citation type="submission" date="2017-07" db="EMBL/GenBank/DDBJ databases">
        <title>Recovery of genomes from metagenomes via a dereplication, aggregation, and scoring strategy.</title>
        <authorList>
            <person name="Sieber C.M."/>
            <person name="Probst A.J."/>
            <person name="Sharrar A."/>
            <person name="Thomas B.C."/>
            <person name="Hess M."/>
            <person name="Tringe S.G."/>
            <person name="Banfield J.F."/>
        </authorList>
    </citation>
    <scope>NUCLEOTIDE SEQUENCE [LARGE SCALE GENOMIC DNA]</scope>
    <source>
        <strain evidence="7">JGI_Cruoil_03_51_56</strain>
    </source>
</reference>
<evidence type="ECO:0000256" key="1">
    <source>
        <dbReference type="ARBA" id="ARBA00004479"/>
    </source>
</evidence>
<dbReference type="InterPro" id="IPR025965">
    <property type="entry name" value="FlgD/Vpr_Ig-like"/>
</dbReference>
<organism evidence="7 8">
    <name type="scientific">candidate division WOR-3 bacterium JGI_Cruoil_03_51_56</name>
    <dbReference type="NCBI Taxonomy" id="1973747"/>
    <lineage>
        <taxon>Bacteria</taxon>
        <taxon>Bacteria division WOR-3</taxon>
    </lineage>
</organism>
<protein>
    <recommendedName>
        <fullName evidence="6">FlgD/Vpr Ig-like domain-containing protein</fullName>
    </recommendedName>
</protein>
<keyword evidence="3 5" id="KW-0732">Signal</keyword>
<evidence type="ECO:0000256" key="4">
    <source>
        <dbReference type="ARBA" id="ARBA00022989"/>
    </source>
</evidence>
<keyword evidence="2" id="KW-0812">Transmembrane</keyword>
<feature type="chain" id="PRO_5012827887" description="FlgD/Vpr Ig-like domain-containing protein" evidence="5">
    <location>
        <begin position="18"/>
        <end position="564"/>
    </location>
</feature>
<gene>
    <name evidence="7" type="ORF">CH330_02615</name>
</gene>
<proteinExistence type="predicted"/>
<keyword evidence="4" id="KW-0472">Membrane</keyword>
<evidence type="ECO:0000313" key="8">
    <source>
        <dbReference type="Proteomes" id="UP000215559"/>
    </source>
</evidence>
<dbReference type="Proteomes" id="UP000215559">
    <property type="component" value="Unassembled WGS sequence"/>
</dbReference>
<evidence type="ECO:0000256" key="3">
    <source>
        <dbReference type="ARBA" id="ARBA00022729"/>
    </source>
</evidence>
<evidence type="ECO:0000256" key="2">
    <source>
        <dbReference type="ARBA" id="ARBA00022692"/>
    </source>
</evidence>
<evidence type="ECO:0000259" key="6">
    <source>
        <dbReference type="Pfam" id="PF13860"/>
    </source>
</evidence>
<sequence length="564" mass="63062">MKSLLIVLSTLFWIAFAQGPDKNGYRWIDSDTSAGPTFQWIDITGSGTRIELGDDDNQGPFYLGFSFQFYGNVSDSIRICSNGWLSFTSRSHQFHHYPFPDLHEPNALMGLFWADLDPSADGAVYYLADAHRFVVSWVDVPLYGTNDNCTFQAVLDSTGNILFQYLDIPDDFDSCSAGIENEVGLVGLGYFCDGEPVENYVHDSLAIRFYQLDQDVCPICIGRPYEKELAGIGVIPFVKVWNAGKSPASFPATLRIGQQYQEQIIVTDLVPLGDTILEFPAWVPGTDSYQLELFTLLAGDQFPQNDTICSQTFASYLGEMRYDDGVPDTWFLRIGSPTIDWAAAVRFSSPYPEYRLLGARIFVLDTSVFERVLVCPGDSSGPDLDHPYFEAESVAASQPETWLEVPSDTLLSSSGDLWLVAFWPRRAPGPRIGDDQTMPIDKCSYFGSPSIRWISYNDGDIMARLKVDGRTGITELEPVKKLHSLLPNPFRHKLHLSITGCRKQRISGVIYDASGRMVRGFVLQTDREWVWDGTNQKGMPVPQGVYTIVVDGVPINRTKVVKLK</sequence>
<dbReference type="AlphaFoldDB" id="A0A235BW86"/>
<comment type="subcellular location">
    <subcellularLocation>
        <location evidence="1">Membrane</location>
        <topology evidence="1">Single-pass type I membrane protein</topology>
    </subcellularLocation>
</comment>
<evidence type="ECO:0000313" key="7">
    <source>
        <dbReference type="EMBL" id="OYD16511.1"/>
    </source>
</evidence>
<feature type="signal peptide" evidence="5">
    <location>
        <begin position="1"/>
        <end position="17"/>
    </location>
</feature>
<dbReference type="PANTHER" id="PTHR13055">
    <property type="entry name" value="TUMOR ENDOTHELIAL MARKER 7 RELATED"/>
    <property type="match status" value="1"/>
</dbReference>
<dbReference type="EMBL" id="NOZP01000047">
    <property type="protein sequence ID" value="OYD16511.1"/>
    <property type="molecule type" value="Genomic_DNA"/>
</dbReference>